<dbReference type="EMBL" id="CAJHJT010000001">
    <property type="protein sequence ID" value="CAD6991067.1"/>
    <property type="molecule type" value="Genomic_DNA"/>
</dbReference>
<organism evidence="1 2">
    <name type="scientific">Ceratitis capitata</name>
    <name type="common">Mediterranean fruit fly</name>
    <name type="synonym">Tephritis capitata</name>
    <dbReference type="NCBI Taxonomy" id="7213"/>
    <lineage>
        <taxon>Eukaryota</taxon>
        <taxon>Metazoa</taxon>
        <taxon>Ecdysozoa</taxon>
        <taxon>Arthropoda</taxon>
        <taxon>Hexapoda</taxon>
        <taxon>Insecta</taxon>
        <taxon>Pterygota</taxon>
        <taxon>Neoptera</taxon>
        <taxon>Endopterygota</taxon>
        <taxon>Diptera</taxon>
        <taxon>Brachycera</taxon>
        <taxon>Muscomorpha</taxon>
        <taxon>Tephritoidea</taxon>
        <taxon>Tephritidae</taxon>
        <taxon>Ceratitis</taxon>
        <taxon>Ceratitis</taxon>
    </lineage>
</organism>
<protein>
    <submittedName>
        <fullName evidence="1">(Mediterranean fruit fly) hypothetical protein</fullName>
    </submittedName>
</protein>
<dbReference type="Proteomes" id="UP000606786">
    <property type="component" value="Unassembled WGS sequence"/>
</dbReference>
<gene>
    <name evidence="1" type="ORF">CCAP1982_LOCUS16</name>
</gene>
<comment type="caution">
    <text evidence="1">The sequence shown here is derived from an EMBL/GenBank/DDBJ whole genome shotgun (WGS) entry which is preliminary data.</text>
</comment>
<name>A0A811TYW4_CERCA</name>
<reference evidence="1" key="1">
    <citation type="submission" date="2020-11" db="EMBL/GenBank/DDBJ databases">
        <authorList>
            <person name="Whitehead M."/>
        </authorList>
    </citation>
    <scope>NUCLEOTIDE SEQUENCE</scope>
    <source>
        <strain evidence="1">EGII</strain>
    </source>
</reference>
<accession>A0A811TYW4</accession>
<dbReference type="AlphaFoldDB" id="A0A811TYW4"/>
<proteinExistence type="predicted"/>
<keyword evidence="2" id="KW-1185">Reference proteome</keyword>
<evidence type="ECO:0000313" key="2">
    <source>
        <dbReference type="Proteomes" id="UP000606786"/>
    </source>
</evidence>
<sequence>MDGTFLMFSEIAISTHFHYWISDWFNLYLRYHQRSNRREILLDRRTSASDGGLAWLGIIMAYIHVLGGHDDLAELSLSE</sequence>
<evidence type="ECO:0000313" key="1">
    <source>
        <dbReference type="EMBL" id="CAD6991067.1"/>
    </source>
</evidence>